<keyword evidence="2" id="KW-0946">Virion</keyword>
<name>A0A4Y5TPB2_9CAUD</name>
<dbReference type="PROSITE" id="PS51688">
    <property type="entry name" value="ICA"/>
    <property type="match status" value="1"/>
</dbReference>
<dbReference type="EMBL" id="MK994515">
    <property type="protein sequence ID" value="QDB71225.1"/>
    <property type="molecule type" value="Genomic_DNA"/>
</dbReference>
<evidence type="ECO:0000259" key="3">
    <source>
        <dbReference type="PROSITE" id="PS51688"/>
    </source>
</evidence>
<dbReference type="CDD" id="cd10144">
    <property type="entry name" value="Peptidase_S74_CIMCD"/>
    <property type="match status" value="1"/>
</dbReference>
<keyword evidence="2" id="KW-1227">Viral tail protein</keyword>
<dbReference type="Gene3D" id="1.10.10.10">
    <property type="entry name" value="Winged helix-like DNA-binding domain superfamily/Winged helix DNA-binding domain"/>
    <property type="match status" value="1"/>
</dbReference>
<evidence type="ECO:0000256" key="1">
    <source>
        <dbReference type="ARBA" id="ARBA00004328"/>
    </source>
</evidence>
<evidence type="ECO:0000313" key="4">
    <source>
        <dbReference type="EMBL" id="QDB71225.1"/>
    </source>
</evidence>
<evidence type="ECO:0000313" key="5">
    <source>
        <dbReference type="Proteomes" id="UP000319063"/>
    </source>
</evidence>
<comment type="subcellular location">
    <subcellularLocation>
        <location evidence="1">Virion</location>
    </subcellularLocation>
</comment>
<accession>A0A4Y5TPB2</accession>
<dbReference type="Proteomes" id="UP000319063">
    <property type="component" value="Segment"/>
</dbReference>
<protein>
    <submittedName>
        <fullName evidence="4">Tail fiber protein</fullName>
    </submittedName>
</protein>
<gene>
    <name evidence="4" type="ORF">CPT_Moabite_195</name>
</gene>
<organism evidence="4 5">
    <name type="scientific">Serratia phage Moabite</name>
    <dbReference type="NCBI Taxonomy" id="2587814"/>
    <lineage>
        <taxon>Viruses</taxon>
        <taxon>Duplodnaviria</taxon>
        <taxon>Heunggongvirae</taxon>
        <taxon>Uroviricota</taxon>
        <taxon>Caudoviricetes</taxon>
        <taxon>Chimalliviridae</taxon>
        <taxon>Moabitevirus</taxon>
        <taxon>Moabitevirus moabite</taxon>
    </lineage>
</organism>
<keyword evidence="5" id="KW-1185">Reference proteome</keyword>
<evidence type="ECO:0000256" key="2">
    <source>
        <dbReference type="ARBA" id="ARBA00022732"/>
    </source>
</evidence>
<dbReference type="GO" id="GO:0098015">
    <property type="term" value="C:virus tail"/>
    <property type="evidence" value="ECO:0007669"/>
    <property type="project" value="UniProtKB-KW"/>
</dbReference>
<dbReference type="Pfam" id="PF13884">
    <property type="entry name" value="Peptidase_S74"/>
    <property type="match status" value="1"/>
</dbReference>
<reference evidence="5" key="1">
    <citation type="submission" date="2019-05" db="EMBL/GenBank/DDBJ databases">
        <title>Complete Genome Sequence of Serratia marcescens Myophage Moabite.</title>
        <authorList>
            <person name="Price L."/>
            <person name="Rohren M."/>
            <person name="Newkirk H."/>
            <person name="Liu M."/>
            <person name="Ramsey J."/>
        </authorList>
    </citation>
    <scope>NUCLEOTIDE SEQUENCE [LARGE SCALE GENOMIC DNA]</scope>
</reference>
<feature type="domain" description="Peptidase S74" evidence="3">
    <location>
        <begin position="1237"/>
        <end position="1346"/>
    </location>
</feature>
<dbReference type="InterPro" id="IPR036388">
    <property type="entry name" value="WH-like_DNA-bd_sf"/>
</dbReference>
<sequence>MSDNDLQLRITELPKLDHFDSNSVLPAVGRSQGAKMTGKVNFREMRSYFDLSNAYETIKDGVDATKLGDTFFVYSDGTKVFANEYQNIGGAATPIQDPKEGVIYYPTRMGIVGSLAAGATVGSFDELRNTRPLKEGVSIYLSSYYKGLNKGGGEFIGYYGKRADDGGMVAGDGNNYYWVRNANFVTPEMFGAYGAPEKDDSAAIEGALNSGLDVQFDGSATYIVNRTLVLKSIKWQQFIDGNGAWIKYSDKSRGFINEIDANGVTQRYTKFRSFFNLNLQGPATKNSKWNDVNQCDALCISYGVVENCNFYGWSNALRGFGEAYVNNCFGDDLRTAMFSCYDPGYNEIINSSVGWCSGDAIILKGGSGKAHNVDIVYAGCIDKNNEDGATALPGCIVSCGADGAGSQNIQISNISCQYFGCAGLNIQGDGVTVSGDMNLGSIYEDNFQYANQAAALWIGAKNFTIGNLHFNKVHVGVGINGNCANGSIGKIRIMSKTNLAGSTLFSATDGPNSQITKVIVDAIDFLGASTINNDVYINTDGLYLKSFYIQSLNNLQGGYTVSLRKNARIGKMILAATTSASTSPVMLIESDSVIDELEFRRNFGTALVVENNARPAIKRLSFQYKQGIAAPFIIKGDGTMTLNWGDVDMFGPSVARPQIAGKLVMNSYQGPTFRPFDAAVYAGVSVPNRVFQGIEEMRMVGPSKEGDTAYLSGYYLNSTSTLGSGTFIGHIGAAPVADDKGCLIVGNGYWWERIVAGPLDVFMFGAKGDFNVTTQSGTDDSDSFISTIAAAIRLNYRDVLVPAGYNYYLTKTINPGGVGYRGNKGVAIRGGSTANTNIFFNPATNGTACFEILGGSGIHSGREVSGFTIQPVNSKLYTGVGIRYAGCCFVRPANFNIIMKFDIALHLLNDQGPGVFTEYNNFFNWRLHRSHVDVLFEVNGGDNSFHGNSFYESQIQVKTNQNLGDGNTDVGIGIELRGVTAPAYWYDAKVFVDIFGGPGAIGMKLTRANTDHLIGGINGEGDLIFQSTDTSAFELAGDLRSIGKVTWDVAAEPTTGRAAVYIFNNRISNESNFTSPRMNGLSPRLLNPSLADRTDNGSVPAIFRATKLDYDSICNAVIGLANNRHLWGYIPPNGNLQSFVPGAALSFDGTSFTSYSDSFIIGTQNRTFSINGTALFPSTTGSLTLGQSQYRWSSIYLNNFDIDSNGINPVVTNAMSIGSTSKIFKDIYLQNAPTVVSDEKDKDEVSEIPPEVIAAWGKINFSQWKMKTAIDEKGEKARLHVGVIAQDIQKAFQEANLDATDYGILIIEKDEDENEQWMVRMDECLVLEAAYQRSRLDEIEKLLKGKK</sequence>
<dbReference type="InterPro" id="IPR030392">
    <property type="entry name" value="S74_ICA"/>
</dbReference>
<proteinExistence type="predicted"/>